<evidence type="ECO:0000256" key="2">
    <source>
        <dbReference type="SAM" id="MobiDB-lite"/>
    </source>
</evidence>
<name>A0A7J7JB89_BUGNE</name>
<dbReference type="AlphaFoldDB" id="A0A7J7JB89"/>
<feature type="compositionally biased region" description="Polar residues" evidence="2">
    <location>
        <begin position="329"/>
        <end position="344"/>
    </location>
</feature>
<dbReference type="GO" id="GO:0010494">
    <property type="term" value="C:cytoplasmic stress granule"/>
    <property type="evidence" value="ECO:0007669"/>
    <property type="project" value="TreeGrafter"/>
</dbReference>
<dbReference type="GO" id="GO:0003729">
    <property type="term" value="F:mRNA binding"/>
    <property type="evidence" value="ECO:0007669"/>
    <property type="project" value="TreeGrafter"/>
</dbReference>
<dbReference type="EMBL" id="VXIV02002791">
    <property type="protein sequence ID" value="KAF6022901.1"/>
    <property type="molecule type" value="Genomic_DNA"/>
</dbReference>
<dbReference type="Pfam" id="PF14438">
    <property type="entry name" value="SM-ATX"/>
    <property type="match status" value="1"/>
</dbReference>
<feature type="compositionally biased region" description="Low complexity" evidence="2">
    <location>
        <begin position="410"/>
        <end position="428"/>
    </location>
</feature>
<feature type="domain" description="LsmAD" evidence="3">
    <location>
        <begin position="188"/>
        <end position="256"/>
    </location>
</feature>
<sequence>MRLPPSATGSRMVSQGNTNRDTRGMSHPPVSDLDMMRGCYTNSRMVSCIGSLIGSNVEVIMLDGERYSGIFTSYSPDLEVVIEQAHRVQPDLPNLIPSKEKVLDKLIFEFKEIVTVNAVDADTKQVQCSTDSFTDAGVSKAPLNGSVPDNFGLIEWDGGDALETNTDLESGGAGWDAEDMFRQHEKKFGVKSTYNSDLDEYTTKLSSSDSPEHQRKLAEATQLAAQIEGSAMSRANLALENGDQTEEEKFSAVIRPAPQHKSPVKRENLEQRSNKNLPSTHSHTGKSPSVNFSQSARFSKENAAPRFTKAPPPSRPTMDKLRHFKENFKISQVDPSAGSRTSTAPKVDKRPFRHTDSAPISSDAGRSHIPASKDSKFTTPASEIPVSKVTATTTSIPPKVTASQAKLTNTAASPVSTSAAAVTPSSSTSTSSAVTAAAAAPSAIPASSSSTSSQSESETSASKTDAKPTTAISQVKTATESTLNPEAKEFVFTPRQQPVAVPPQPAQPTAQQQQPVTHHSSHHKSKTATVSVEAARAPARTAEMPSAAHAMGAPITINQQPPFIMVPQPTRLQRVPSYPGSDVPPPGHPPYIQAQPMIPGQFPLVAGGPHVIPIPGPGNLAVAAPHNAPMHHQPPPPHQQAAVLANSHHPGAMPPAHHMPHANPAYNNQGAGINYMYAMPPPHAGQPNPPAQLPHSSPHPSPSPSNVAVSSYGGYVPPPQSQQFYHAAPPSHPNHPPPYPPNQVLYIKEVLRKCTVLYQGVNLLDNFPQLVNINHTLVIQCHPRLNRLLRITLGIPLTNSNKMRIVSKSLNNRKLKEVAVPKTRC</sequence>
<feature type="compositionally biased region" description="Pro residues" evidence="2">
    <location>
        <begin position="730"/>
        <end position="740"/>
    </location>
</feature>
<dbReference type="SMART" id="SM01272">
    <property type="entry name" value="LsmAD"/>
    <property type="match status" value="1"/>
</dbReference>
<dbReference type="InterPro" id="IPR025852">
    <property type="entry name" value="SM_dom_ATX"/>
</dbReference>
<evidence type="ECO:0000313" key="4">
    <source>
        <dbReference type="EMBL" id="KAF6022901.1"/>
    </source>
</evidence>
<dbReference type="OrthoDB" id="2275718at2759"/>
<feature type="compositionally biased region" description="Polar residues" evidence="2">
    <location>
        <begin position="274"/>
        <end position="297"/>
    </location>
</feature>
<feature type="compositionally biased region" description="Low complexity" evidence="2">
    <location>
        <begin position="648"/>
        <end position="665"/>
    </location>
</feature>
<dbReference type="PANTHER" id="PTHR12854">
    <property type="entry name" value="ATAXIN 2-RELATED"/>
    <property type="match status" value="1"/>
</dbReference>
<feature type="compositionally biased region" description="Polar residues" evidence="2">
    <location>
        <begin position="7"/>
        <end position="19"/>
    </location>
</feature>
<feature type="region of interest" description="Disordered" evidence="2">
    <location>
        <begin position="408"/>
        <end position="428"/>
    </location>
</feature>
<feature type="compositionally biased region" description="Polar residues" evidence="2">
    <location>
        <begin position="470"/>
        <end position="484"/>
    </location>
</feature>
<dbReference type="Proteomes" id="UP000593567">
    <property type="component" value="Unassembled WGS sequence"/>
</dbReference>
<dbReference type="InterPro" id="IPR009604">
    <property type="entry name" value="LsmAD_domain"/>
</dbReference>
<dbReference type="GO" id="GO:0034063">
    <property type="term" value="P:stress granule assembly"/>
    <property type="evidence" value="ECO:0007669"/>
    <property type="project" value="TreeGrafter"/>
</dbReference>
<evidence type="ECO:0000259" key="3">
    <source>
        <dbReference type="SMART" id="SM01272"/>
    </source>
</evidence>
<feature type="region of interest" description="Disordered" evidence="2">
    <location>
        <begin position="647"/>
        <end position="740"/>
    </location>
</feature>
<feature type="compositionally biased region" description="Pro residues" evidence="2">
    <location>
        <begin position="679"/>
        <end position="703"/>
    </location>
</feature>
<feature type="compositionally biased region" description="Low complexity" evidence="2">
    <location>
        <begin position="507"/>
        <end position="518"/>
    </location>
</feature>
<proteinExistence type="inferred from homology"/>
<organism evidence="4 5">
    <name type="scientific">Bugula neritina</name>
    <name type="common">Brown bryozoan</name>
    <name type="synonym">Sertularia neritina</name>
    <dbReference type="NCBI Taxonomy" id="10212"/>
    <lineage>
        <taxon>Eukaryota</taxon>
        <taxon>Metazoa</taxon>
        <taxon>Spiralia</taxon>
        <taxon>Lophotrochozoa</taxon>
        <taxon>Bryozoa</taxon>
        <taxon>Gymnolaemata</taxon>
        <taxon>Cheilostomatida</taxon>
        <taxon>Flustrina</taxon>
        <taxon>Buguloidea</taxon>
        <taxon>Bugulidae</taxon>
        <taxon>Bugula</taxon>
    </lineage>
</organism>
<feature type="compositionally biased region" description="Low complexity" evidence="2">
    <location>
        <begin position="442"/>
        <end position="462"/>
    </location>
</feature>
<dbReference type="PANTHER" id="PTHR12854:SF7">
    <property type="entry name" value="ATAXIN-2 HOMOLOG"/>
    <property type="match status" value="1"/>
</dbReference>
<comment type="similarity">
    <text evidence="1">Belongs to the ataxin-2 family.</text>
</comment>
<gene>
    <name evidence="4" type="ORF">EB796_018787</name>
</gene>
<feature type="region of interest" description="Disordered" evidence="2">
    <location>
        <begin position="498"/>
        <end position="536"/>
    </location>
</feature>
<feature type="region of interest" description="Disordered" evidence="2">
    <location>
        <begin position="1"/>
        <end position="32"/>
    </location>
</feature>
<comment type="caution">
    <text evidence="4">The sequence shown here is derived from an EMBL/GenBank/DDBJ whole genome shotgun (WGS) entry which is preliminary data.</text>
</comment>
<protein>
    <submittedName>
        <fullName evidence="4">ATXN2</fullName>
    </submittedName>
</protein>
<feature type="region of interest" description="Disordered" evidence="2">
    <location>
        <begin position="242"/>
        <end position="380"/>
    </location>
</feature>
<feature type="compositionally biased region" description="Basic and acidic residues" evidence="2">
    <location>
        <begin position="346"/>
        <end position="356"/>
    </location>
</feature>
<reference evidence="4" key="1">
    <citation type="submission" date="2020-06" db="EMBL/GenBank/DDBJ databases">
        <title>Draft genome of Bugula neritina, a colonial animal packing powerful symbionts and potential medicines.</title>
        <authorList>
            <person name="Rayko M."/>
        </authorList>
    </citation>
    <scope>NUCLEOTIDE SEQUENCE [LARGE SCALE GENOMIC DNA]</scope>
    <source>
        <strain evidence="4">Kwan_BN1</strain>
    </source>
</reference>
<evidence type="ECO:0000256" key="1">
    <source>
        <dbReference type="ARBA" id="ARBA00007503"/>
    </source>
</evidence>
<dbReference type="InterPro" id="IPR045117">
    <property type="entry name" value="ATXN2-like"/>
</dbReference>
<accession>A0A7J7JB89</accession>
<feature type="compositionally biased region" description="Basic and acidic residues" evidence="2">
    <location>
        <begin position="317"/>
        <end position="328"/>
    </location>
</feature>
<keyword evidence="5" id="KW-1185">Reference proteome</keyword>
<dbReference type="Pfam" id="PF06741">
    <property type="entry name" value="LsmAD"/>
    <property type="match status" value="1"/>
</dbReference>
<feature type="compositionally biased region" description="Basic and acidic residues" evidence="2">
    <location>
        <begin position="264"/>
        <end position="273"/>
    </location>
</feature>
<evidence type="ECO:0000313" key="5">
    <source>
        <dbReference type="Proteomes" id="UP000593567"/>
    </source>
</evidence>
<feature type="region of interest" description="Disordered" evidence="2">
    <location>
        <begin position="442"/>
        <end position="485"/>
    </location>
</feature>